<organism evidence="5 6">
    <name type="scientific">Penicillium brasilianum</name>
    <dbReference type="NCBI Taxonomy" id="104259"/>
    <lineage>
        <taxon>Eukaryota</taxon>
        <taxon>Fungi</taxon>
        <taxon>Dikarya</taxon>
        <taxon>Ascomycota</taxon>
        <taxon>Pezizomycotina</taxon>
        <taxon>Eurotiomycetes</taxon>
        <taxon>Eurotiomycetidae</taxon>
        <taxon>Eurotiales</taxon>
        <taxon>Aspergillaceae</taxon>
        <taxon>Penicillium</taxon>
    </lineage>
</organism>
<sequence length="231" mass="22857">MRTFITLAAALFAGVASATNSQANAFKNPAGGYTFTAGEATTLSWNADAGTTVTLRLQYGAVSTANSGTIIASNIDNDGSFTWNVPSDLAYQPDYTIEIIDDQDTSNYNFSPRFTVSGAVVATTTTSASSTSTSATSTSTTVSTTSTSSTSSTKTSTSSSSSSTPTTLTTSSSSASSSSTASSTTQSSTSAASTSASSTTSAASVPTTNAGVVNRVSGGLLAAVAGVAMLL</sequence>
<keyword evidence="1 3" id="KW-0732">Signal</keyword>
<feature type="domain" description="Yeast cell wall synthesis Kre9/Knh1-like N-terminal" evidence="4">
    <location>
        <begin position="28"/>
        <end position="116"/>
    </location>
</feature>
<dbReference type="OrthoDB" id="2260257at2759"/>
<dbReference type="PANTHER" id="PTHR40633">
    <property type="entry name" value="MATRIX PROTEIN, PUTATIVE (AFU_ORTHOLOGUE AFUA_8G05410)-RELATED"/>
    <property type="match status" value="1"/>
</dbReference>
<name>A0A0F7V9J7_PENBI</name>
<reference evidence="6" key="1">
    <citation type="journal article" date="2015" name="Genome Announc.">
        <title>Draft genome sequence of the fungus Penicillium brasilianum MG11.</title>
        <authorList>
            <person name="Horn F."/>
            <person name="Linde J."/>
            <person name="Mattern D.J."/>
            <person name="Walther G."/>
            <person name="Guthke R."/>
            <person name="Brakhage A.A."/>
            <person name="Valiante V."/>
        </authorList>
    </citation>
    <scope>NUCLEOTIDE SEQUENCE [LARGE SCALE GENOMIC DNA]</scope>
    <source>
        <strain evidence="6">MG11</strain>
    </source>
</reference>
<feature type="region of interest" description="Disordered" evidence="2">
    <location>
        <begin position="125"/>
        <end position="206"/>
    </location>
</feature>
<dbReference type="Pfam" id="PF10342">
    <property type="entry name" value="Kre9_KNH"/>
    <property type="match status" value="1"/>
</dbReference>
<dbReference type="Proteomes" id="UP000042958">
    <property type="component" value="Unassembled WGS sequence"/>
</dbReference>
<dbReference type="AlphaFoldDB" id="A0A0F7V9J7"/>
<evidence type="ECO:0000256" key="3">
    <source>
        <dbReference type="SAM" id="SignalP"/>
    </source>
</evidence>
<feature type="signal peptide" evidence="3">
    <location>
        <begin position="1"/>
        <end position="18"/>
    </location>
</feature>
<proteinExistence type="predicted"/>
<evidence type="ECO:0000256" key="2">
    <source>
        <dbReference type="SAM" id="MobiDB-lite"/>
    </source>
</evidence>
<accession>A0A0F7V9J7</accession>
<evidence type="ECO:0000313" key="5">
    <source>
        <dbReference type="EMBL" id="CEO58593.1"/>
    </source>
</evidence>
<evidence type="ECO:0000259" key="4">
    <source>
        <dbReference type="Pfam" id="PF10342"/>
    </source>
</evidence>
<evidence type="ECO:0000256" key="1">
    <source>
        <dbReference type="ARBA" id="ARBA00022729"/>
    </source>
</evidence>
<feature type="chain" id="PRO_5002523826" description="Yeast cell wall synthesis Kre9/Knh1-like N-terminal domain-containing protein" evidence="3">
    <location>
        <begin position="19"/>
        <end position="231"/>
    </location>
</feature>
<dbReference type="STRING" id="104259.A0A0F7V9J7"/>
<dbReference type="InterPro" id="IPR052982">
    <property type="entry name" value="SRP1/TIP1-like"/>
</dbReference>
<dbReference type="EMBL" id="CDHK01000003">
    <property type="protein sequence ID" value="CEO58593.1"/>
    <property type="molecule type" value="Genomic_DNA"/>
</dbReference>
<dbReference type="PANTHER" id="PTHR40633:SF5">
    <property type="entry name" value="ANCHORED PROTEIN, PUTATIVE (AFU_ORTHOLOGUE AFUA_8G04370)-RELATED"/>
    <property type="match status" value="1"/>
</dbReference>
<dbReference type="InterPro" id="IPR018466">
    <property type="entry name" value="Kre9/Knh1-like_N"/>
</dbReference>
<keyword evidence="6" id="KW-1185">Reference proteome</keyword>
<protein>
    <recommendedName>
        <fullName evidence="4">Yeast cell wall synthesis Kre9/Knh1-like N-terminal domain-containing protein</fullName>
    </recommendedName>
</protein>
<evidence type="ECO:0000313" key="6">
    <source>
        <dbReference type="Proteomes" id="UP000042958"/>
    </source>
</evidence>
<gene>
    <name evidence="5" type="ORF">PMG11_03305</name>
</gene>